<dbReference type="OrthoDB" id="2135488at2759"/>
<dbReference type="EMBL" id="JXNT01000014">
    <property type="protein sequence ID" value="ODM15856.1"/>
    <property type="molecule type" value="Genomic_DNA"/>
</dbReference>
<feature type="domain" description="Amidohydrolase-related" evidence="1">
    <location>
        <begin position="14"/>
        <end position="271"/>
    </location>
</feature>
<dbReference type="Proteomes" id="UP000094569">
    <property type="component" value="Unassembled WGS sequence"/>
</dbReference>
<reference evidence="2 3" key="1">
    <citation type="journal article" date="2016" name="BMC Genomics">
        <title>Comparative genomic and transcriptomic analyses of the Fuzhuan brick tea-fermentation fungus Aspergillus cristatus.</title>
        <authorList>
            <person name="Ge Y."/>
            <person name="Wang Y."/>
            <person name="Liu Y."/>
            <person name="Tan Y."/>
            <person name="Ren X."/>
            <person name="Zhang X."/>
            <person name="Hyde K.D."/>
            <person name="Liu Y."/>
            <person name="Liu Z."/>
        </authorList>
    </citation>
    <scope>NUCLEOTIDE SEQUENCE [LARGE SCALE GENOMIC DNA]</scope>
    <source>
        <strain evidence="2 3">GZAAS20.1005</strain>
    </source>
</reference>
<dbReference type="Gene3D" id="3.20.20.140">
    <property type="entry name" value="Metal-dependent hydrolases"/>
    <property type="match status" value="1"/>
</dbReference>
<protein>
    <recommendedName>
        <fullName evidence="1">Amidohydrolase-related domain-containing protein</fullName>
    </recommendedName>
</protein>
<dbReference type="SUPFAM" id="SSF51556">
    <property type="entry name" value="Metallo-dependent hydrolases"/>
    <property type="match status" value="1"/>
</dbReference>
<evidence type="ECO:0000313" key="3">
    <source>
        <dbReference type="Proteomes" id="UP000094569"/>
    </source>
</evidence>
<evidence type="ECO:0000259" key="1">
    <source>
        <dbReference type="Pfam" id="PF04909"/>
    </source>
</evidence>
<comment type="caution">
    <text evidence="2">The sequence shown here is derived from an EMBL/GenBank/DDBJ whole genome shotgun (WGS) entry which is preliminary data.</text>
</comment>
<dbReference type="PANTHER" id="PTHR35563">
    <property type="entry name" value="BARREL METAL-DEPENDENT HYDROLASE, PUTATIVE (AFU_ORTHOLOGUE AFUA_1G16240)-RELATED"/>
    <property type="match status" value="1"/>
</dbReference>
<organism evidence="2 3">
    <name type="scientific">Aspergillus cristatus</name>
    <name type="common">Chinese Fuzhuan brick tea-fermentation fungus</name>
    <name type="synonym">Eurotium cristatum</name>
    <dbReference type="NCBI Taxonomy" id="573508"/>
    <lineage>
        <taxon>Eukaryota</taxon>
        <taxon>Fungi</taxon>
        <taxon>Dikarya</taxon>
        <taxon>Ascomycota</taxon>
        <taxon>Pezizomycotina</taxon>
        <taxon>Eurotiomycetes</taxon>
        <taxon>Eurotiomycetidae</taxon>
        <taxon>Eurotiales</taxon>
        <taxon>Aspergillaceae</taxon>
        <taxon>Aspergillus</taxon>
        <taxon>Aspergillus subgen. Aspergillus</taxon>
    </lineage>
</organism>
<dbReference type="GO" id="GO:0016787">
    <property type="term" value="F:hydrolase activity"/>
    <property type="evidence" value="ECO:0007669"/>
    <property type="project" value="InterPro"/>
</dbReference>
<dbReference type="InterPro" id="IPR032466">
    <property type="entry name" value="Metal_Hydrolase"/>
</dbReference>
<proteinExistence type="predicted"/>
<keyword evidence="3" id="KW-1185">Reference proteome</keyword>
<sequence>MNTYPPKPIPPKAWDTHHHIFEPDLFPLSQNRHFTPSRASLTDLQAFEHNLGIEHVCIAHGLSYGADCTLLLYYLERFDGRARGICVLDFETVTDEILDLYHEAGVRSVRLNFFRHAAMHDVDVQVRLIKATARRFVEWRRKPRNNWSIQVQQPHPEFWPRLYEVIREYPVPVVVDHMALLAGSSYRYGVDITSIQNDSYIRESERHELDMLCQALREGNLWIKLSASYRCSNLGPWYEDLKWAVRRFLNANPRRVLWGSGLPHTQRHEDRVGRDRTRQEEFLEVDDRAWIES</sequence>
<dbReference type="InterPro" id="IPR006680">
    <property type="entry name" value="Amidohydro-rel"/>
</dbReference>
<dbReference type="AlphaFoldDB" id="A0A1E3B634"/>
<dbReference type="InterPro" id="IPR052358">
    <property type="entry name" value="Aro_Compnd_Degr_Hydrolases"/>
</dbReference>
<dbReference type="Pfam" id="PF04909">
    <property type="entry name" value="Amidohydro_2"/>
    <property type="match status" value="1"/>
</dbReference>
<evidence type="ECO:0000313" key="2">
    <source>
        <dbReference type="EMBL" id="ODM15856.1"/>
    </source>
</evidence>
<dbReference type="VEuPathDB" id="FungiDB:SI65_08696"/>
<gene>
    <name evidence="2" type="ORF">SI65_08696</name>
</gene>
<accession>A0A1E3B634</accession>
<name>A0A1E3B634_ASPCR</name>
<dbReference type="PANTHER" id="PTHR35563:SF2">
    <property type="entry name" value="BARREL METAL-DEPENDENT HYDROLASE, PUTATIVE (AFU_ORTHOLOGUE AFUA_1G16240)-RELATED"/>
    <property type="match status" value="1"/>
</dbReference>